<keyword evidence="2" id="KW-1185">Reference proteome</keyword>
<keyword evidence="1" id="KW-0808">Transferase</keyword>
<dbReference type="Proteomes" id="UP000581688">
    <property type="component" value="Unassembled WGS sequence"/>
</dbReference>
<dbReference type="RefSeq" id="WP_174495255.1">
    <property type="nucleotide sequence ID" value="NZ_CADDWK010000003.1"/>
</dbReference>
<sequence>MKRIMVMGVSAGVGKSTFSKQLGEILNLNVHHLDTLYWKPGWVEASLEEFSQKQNEIVKEDEWIIEGNYSNTYDIRMKRADTIIYLELPLRVCLYRVITRFLKNLGKNRSDMGEGCTEKLDYPFLKFIITTYKSRKKKMRDRFQVFLKNGKDKKVYELKSKKEIREFLHNLAHDIQKG</sequence>
<reference evidence="1 2" key="1">
    <citation type="submission" date="2020-08" db="EMBL/GenBank/DDBJ databases">
        <title>Genomic Encyclopedia of Type Strains, Phase IV (KMG-IV): sequencing the most valuable type-strain genomes for metagenomic binning, comparative biology and taxonomic classification.</title>
        <authorList>
            <person name="Goeker M."/>
        </authorList>
    </citation>
    <scope>NUCLEOTIDE SEQUENCE [LARGE SCALE GENOMIC DNA]</scope>
    <source>
        <strain evidence="1 2">DSM 19612</strain>
    </source>
</reference>
<dbReference type="GO" id="GO:0016301">
    <property type="term" value="F:kinase activity"/>
    <property type="evidence" value="ECO:0007669"/>
    <property type="project" value="UniProtKB-KW"/>
</dbReference>
<evidence type="ECO:0000313" key="2">
    <source>
        <dbReference type="Proteomes" id="UP000581688"/>
    </source>
</evidence>
<evidence type="ECO:0000313" key="1">
    <source>
        <dbReference type="EMBL" id="MBB6452688.1"/>
    </source>
</evidence>
<dbReference type="Gene3D" id="3.40.50.300">
    <property type="entry name" value="P-loop containing nucleotide triphosphate hydrolases"/>
    <property type="match status" value="1"/>
</dbReference>
<protein>
    <submittedName>
        <fullName evidence="1">Adenylate kinase family enzyme</fullName>
    </submittedName>
</protein>
<name>A0A841Q361_9BACI</name>
<comment type="caution">
    <text evidence="1">The sequence shown here is derived from an EMBL/GenBank/DDBJ whole genome shotgun (WGS) entry which is preliminary data.</text>
</comment>
<dbReference type="InterPro" id="IPR027417">
    <property type="entry name" value="P-loop_NTPase"/>
</dbReference>
<dbReference type="InterPro" id="IPR052922">
    <property type="entry name" value="Cytidylate_Kinase-2"/>
</dbReference>
<proteinExistence type="predicted"/>
<dbReference type="PANTHER" id="PTHR37816">
    <property type="entry name" value="YALI0E33011P"/>
    <property type="match status" value="1"/>
</dbReference>
<gene>
    <name evidence="1" type="ORF">HNQ94_001134</name>
</gene>
<dbReference type="AlphaFoldDB" id="A0A841Q361"/>
<accession>A0A841Q361</accession>
<dbReference type="SUPFAM" id="SSF52540">
    <property type="entry name" value="P-loop containing nucleoside triphosphate hydrolases"/>
    <property type="match status" value="1"/>
</dbReference>
<dbReference type="PANTHER" id="PTHR37816:SF3">
    <property type="entry name" value="MODULATES DNA TOPOLOGY"/>
    <property type="match status" value="1"/>
</dbReference>
<keyword evidence="1" id="KW-0418">Kinase</keyword>
<organism evidence="1 2">
    <name type="scientific">Salirhabdus euzebyi</name>
    <dbReference type="NCBI Taxonomy" id="394506"/>
    <lineage>
        <taxon>Bacteria</taxon>
        <taxon>Bacillati</taxon>
        <taxon>Bacillota</taxon>
        <taxon>Bacilli</taxon>
        <taxon>Bacillales</taxon>
        <taxon>Bacillaceae</taxon>
        <taxon>Salirhabdus</taxon>
    </lineage>
</organism>
<dbReference type="EMBL" id="JACHGH010000003">
    <property type="protein sequence ID" value="MBB6452688.1"/>
    <property type="molecule type" value="Genomic_DNA"/>
</dbReference>